<evidence type="ECO:0000313" key="1">
    <source>
        <dbReference type="EMBL" id="VFJ12935.1"/>
    </source>
</evidence>
<dbReference type="KEGG" id="nfn:NFRAN_0613"/>
<proteinExistence type="predicted"/>
<gene>
    <name evidence="1" type="ORF">NFRAN_0613</name>
</gene>
<protein>
    <submittedName>
        <fullName evidence="1">Uncharacterized protein</fullName>
    </submittedName>
</protein>
<accession>A0A484IA89</accession>
<name>A0A484IA89_9ARCH</name>
<dbReference type="OrthoDB" id="384617at2157"/>
<reference evidence="1 2" key="1">
    <citation type="submission" date="2019-02" db="EMBL/GenBank/DDBJ databases">
        <authorList>
            <person name="Lehtovirta-Morley E L."/>
        </authorList>
    </citation>
    <scope>NUCLEOTIDE SEQUENCE [LARGE SCALE GENOMIC DNA]</scope>
    <source>
        <strain evidence="1">NFRAN1</strain>
    </source>
</reference>
<sequence length="78" mass="9141">MFERQEIRDDKLDWMDILTGDTLETKMFVGPVHIDIRSINSLSDGNDLNATFWLGSISEPFEYKYVTSEIKQLYYGSR</sequence>
<evidence type="ECO:0000313" key="2">
    <source>
        <dbReference type="Proteomes" id="UP000294299"/>
    </source>
</evidence>
<dbReference type="AlphaFoldDB" id="A0A484IA89"/>
<dbReference type="GeneID" id="39420123"/>
<dbReference type="EMBL" id="LR216287">
    <property type="protein sequence ID" value="VFJ12935.1"/>
    <property type="molecule type" value="Genomic_DNA"/>
</dbReference>
<dbReference type="RefSeq" id="WP_134482939.1">
    <property type="nucleotide sequence ID" value="NZ_LR216287.1"/>
</dbReference>
<dbReference type="Proteomes" id="UP000294299">
    <property type="component" value="Chromosome NFRAN"/>
</dbReference>
<keyword evidence="2" id="KW-1185">Reference proteome</keyword>
<organism evidence="1 2">
    <name type="scientific">Candidatus Nitrosocosmicus franklandianus</name>
    <dbReference type="NCBI Taxonomy" id="1798806"/>
    <lineage>
        <taxon>Archaea</taxon>
        <taxon>Nitrososphaerota</taxon>
        <taxon>Nitrososphaeria</taxon>
        <taxon>Nitrososphaerales</taxon>
        <taxon>Nitrososphaeraceae</taxon>
        <taxon>Candidatus Nitrosocosmicus</taxon>
    </lineage>
</organism>